<dbReference type="Gene3D" id="3.40.50.620">
    <property type="entry name" value="HUPs"/>
    <property type="match status" value="1"/>
</dbReference>
<dbReference type="OrthoDB" id="9782395at2"/>
<evidence type="ECO:0000313" key="3">
    <source>
        <dbReference type="EMBL" id="OTG65575.1"/>
    </source>
</evidence>
<dbReference type="InterPro" id="IPR051599">
    <property type="entry name" value="Cell_Envelope_Assoc"/>
</dbReference>
<dbReference type="GO" id="GO:0000270">
    <property type="term" value="P:peptidoglycan metabolic process"/>
    <property type="evidence" value="ECO:0007669"/>
    <property type="project" value="TreeGrafter"/>
</dbReference>
<dbReference type="RefSeq" id="WP_086203637.1">
    <property type="nucleotide sequence ID" value="NZ_NEGB01000004.1"/>
</dbReference>
<feature type="transmembrane region" description="Helical" evidence="1">
    <location>
        <begin position="33"/>
        <end position="51"/>
    </location>
</feature>
<dbReference type="InterPro" id="IPR014729">
    <property type="entry name" value="Rossmann-like_a/b/a_fold"/>
</dbReference>
<accession>A0A1Y3CHJ1</accession>
<sequence length="261" mass="29187">MTKYSILRALLCILGLILFLDGLLLILQKKIHLGTLLPFTIGLFFLIYSVFFNKINAFIAQHPKLKKIWKIGWMLFITWLLSLAVFFIYLTQYNQSINPNSKVAVIIVLGSGIIQGKASPTLAARLDSAAQIALQQPQAIIIVSGGLDYAETKTEADIMAQYLTENYHIPTTRILKEDQSTSTALNLENSAKILVQHQINKNAPIAIVTSDFHTLRAAAIARKQGYHDFITVNAPTPLATRYNAWLREYFAYISGAILGEY</sequence>
<dbReference type="PANTHER" id="PTHR30336">
    <property type="entry name" value="INNER MEMBRANE PROTEIN, PROBABLE PERMEASE"/>
    <property type="match status" value="1"/>
</dbReference>
<keyword evidence="4" id="KW-1185">Reference proteome</keyword>
<dbReference type="EMBL" id="NEGB01000004">
    <property type="protein sequence ID" value="OTG65575.1"/>
    <property type="molecule type" value="Genomic_DNA"/>
</dbReference>
<dbReference type="PANTHER" id="PTHR30336:SF4">
    <property type="entry name" value="ENVELOPE BIOGENESIS FACTOR ELYC"/>
    <property type="match status" value="1"/>
</dbReference>
<protein>
    <recommendedName>
        <fullName evidence="2">DUF218 domain-containing protein</fullName>
    </recommendedName>
</protein>
<reference evidence="3 4" key="1">
    <citation type="submission" date="2017-04" db="EMBL/GenBank/DDBJ databases">
        <title>High diversity of culturable Acinetobacter species in natural soil and water ecosystems.</title>
        <authorList>
            <person name="Nemec A."/>
            <person name="Radolfova-Krizova L."/>
        </authorList>
    </citation>
    <scope>NUCLEOTIDE SEQUENCE [LARGE SCALE GENOMIC DNA]</scope>
    <source>
        <strain evidence="3 4">ANC 4999</strain>
    </source>
</reference>
<dbReference type="Pfam" id="PF02698">
    <property type="entry name" value="DUF218"/>
    <property type="match status" value="1"/>
</dbReference>
<feature type="transmembrane region" description="Helical" evidence="1">
    <location>
        <begin position="7"/>
        <end position="27"/>
    </location>
</feature>
<proteinExistence type="predicted"/>
<keyword evidence="1" id="KW-1133">Transmembrane helix</keyword>
<feature type="domain" description="DUF218" evidence="2">
    <location>
        <begin position="105"/>
        <end position="250"/>
    </location>
</feature>
<dbReference type="GO" id="GO:0005886">
    <property type="term" value="C:plasma membrane"/>
    <property type="evidence" value="ECO:0007669"/>
    <property type="project" value="TreeGrafter"/>
</dbReference>
<feature type="transmembrane region" description="Helical" evidence="1">
    <location>
        <begin position="71"/>
        <end position="90"/>
    </location>
</feature>
<evidence type="ECO:0000313" key="4">
    <source>
        <dbReference type="Proteomes" id="UP000242765"/>
    </source>
</evidence>
<dbReference type="STRING" id="1977882.B9T28_08955"/>
<name>A0A1Y3CHJ1_9GAMM</name>
<keyword evidence="1" id="KW-0472">Membrane</keyword>
<evidence type="ECO:0000259" key="2">
    <source>
        <dbReference type="Pfam" id="PF02698"/>
    </source>
</evidence>
<evidence type="ECO:0000256" key="1">
    <source>
        <dbReference type="SAM" id="Phobius"/>
    </source>
</evidence>
<organism evidence="3 4">
    <name type="scientific">Acinetobacter silvestris</name>
    <dbReference type="NCBI Taxonomy" id="1977882"/>
    <lineage>
        <taxon>Bacteria</taxon>
        <taxon>Pseudomonadati</taxon>
        <taxon>Pseudomonadota</taxon>
        <taxon>Gammaproteobacteria</taxon>
        <taxon>Moraxellales</taxon>
        <taxon>Moraxellaceae</taxon>
        <taxon>Acinetobacter</taxon>
    </lineage>
</organism>
<dbReference type="CDD" id="cd06259">
    <property type="entry name" value="YdcF-like"/>
    <property type="match status" value="1"/>
</dbReference>
<comment type="caution">
    <text evidence="3">The sequence shown here is derived from an EMBL/GenBank/DDBJ whole genome shotgun (WGS) entry which is preliminary data.</text>
</comment>
<gene>
    <name evidence="3" type="ORF">B9T28_08955</name>
</gene>
<dbReference type="GO" id="GO:0043164">
    <property type="term" value="P:Gram-negative-bacterium-type cell wall biogenesis"/>
    <property type="evidence" value="ECO:0007669"/>
    <property type="project" value="TreeGrafter"/>
</dbReference>
<dbReference type="Proteomes" id="UP000242765">
    <property type="component" value="Unassembled WGS sequence"/>
</dbReference>
<keyword evidence="1" id="KW-0812">Transmembrane</keyword>
<dbReference type="InterPro" id="IPR003848">
    <property type="entry name" value="DUF218"/>
</dbReference>
<dbReference type="AlphaFoldDB" id="A0A1Y3CHJ1"/>